<evidence type="ECO:0000256" key="5">
    <source>
        <dbReference type="ARBA" id="ARBA00022692"/>
    </source>
</evidence>
<accession>A0A1G6T4A8</accession>
<evidence type="ECO:0000313" key="10">
    <source>
        <dbReference type="Proteomes" id="UP000199467"/>
    </source>
</evidence>
<proteinExistence type="inferred from homology"/>
<evidence type="ECO:0000256" key="3">
    <source>
        <dbReference type="ARBA" id="ARBA00022475"/>
    </source>
</evidence>
<evidence type="ECO:0000256" key="1">
    <source>
        <dbReference type="ARBA" id="ARBA00004429"/>
    </source>
</evidence>
<evidence type="ECO:0000256" key="4">
    <source>
        <dbReference type="ARBA" id="ARBA00022519"/>
    </source>
</evidence>
<organism evidence="9 10">
    <name type="scientific">Ectopseudomonas chengduensis</name>
    <dbReference type="NCBI Taxonomy" id="489632"/>
    <lineage>
        <taxon>Bacteria</taxon>
        <taxon>Pseudomonadati</taxon>
        <taxon>Pseudomonadota</taxon>
        <taxon>Gammaproteobacteria</taxon>
        <taxon>Pseudomonadales</taxon>
        <taxon>Pseudomonadaceae</taxon>
        <taxon>Ectopseudomonas</taxon>
    </lineage>
</organism>
<keyword evidence="4" id="KW-0997">Cell inner membrane</keyword>
<gene>
    <name evidence="9" type="ORF">SAMN05216576_11327</name>
</gene>
<keyword evidence="3" id="KW-1003">Cell membrane</keyword>
<keyword evidence="2" id="KW-0813">Transport</keyword>
<comment type="subcellular location">
    <subcellularLocation>
        <location evidence="1">Cell inner membrane</location>
        <topology evidence="1">Multi-pass membrane protein</topology>
    </subcellularLocation>
</comment>
<evidence type="ECO:0000313" key="9">
    <source>
        <dbReference type="EMBL" id="SDD23859.1"/>
    </source>
</evidence>
<keyword evidence="10" id="KW-1185">Reference proteome</keyword>
<dbReference type="InterPro" id="IPR007272">
    <property type="entry name" value="Sulf_transp_TsuA/YedE"/>
</dbReference>
<evidence type="ECO:0000256" key="6">
    <source>
        <dbReference type="ARBA" id="ARBA00022989"/>
    </source>
</evidence>
<sequence>MTASIATPRATLSIATSGLLTIALLAFIWQLADGSNEGRAFSYSLASGTLFGLLLQRSRFCFFCVTRDFVERRIPDGLLGLLAALALGTLGYHAVFGAFLPDPSGGRLPPDAHIGPLSWVLALAATVFGLGMAISGSCISAHLYRLGEGNFASLAALGGALLGFALGFLSWNPLYLAALQEAPVLWLPGRVGYGSSLLLQLALLGALAAWLLRYRQTGSRTEAQGLWSLLFGARWPTWVGGVLIGGLAVLAYFRVAPLGVTAELGSLARTGADSLGWLPARLEGLDGFSGCATVVKETLLSNNGLFVIGLVIAAWASALAAGDFRPSSGAPRDWLRGLLGGVLLGWGSLLALGCTVGTLLSGVMAGAVSGWVFGLFCLVGIVLGLKLRALLRLG</sequence>
<name>A0A1G6T4A8_9GAMM</name>
<dbReference type="Pfam" id="PF04143">
    <property type="entry name" value="Sulf_transp"/>
    <property type="match status" value="1"/>
</dbReference>
<dbReference type="PANTHER" id="PTHR30574:SF1">
    <property type="entry name" value="SULPHUR TRANSPORT DOMAIN-CONTAINING PROTEIN"/>
    <property type="match status" value="1"/>
</dbReference>
<evidence type="ECO:0000256" key="2">
    <source>
        <dbReference type="ARBA" id="ARBA00022448"/>
    </source>
</evidence>
<keyword evidence="5" id="KW-0812">Transmembrane</keyword>
<evidence type="ECO:0000256" key="8">
    <source>
        <dbReference type="ARBA" id="ARBA00035655"/>
    </source>
</evidence>
<keyword evidence="7" id="KW-0472">Membrane</keyword>
<evidence type="ECO:0000256" key="7">
    <source>
        <dbReference type="ARBA" id="ARBA00023136"/>
    </source>
</evidence>
<dbReference type="Proteomes" id="UP000199467">
    <property type="component" value="Unassembled WGS sequence"/>
</dbReference>
<dbReference type="RefSeq" id="WP_055985334.1">
    <property type="nucleotide sequence ID" value="NZ_FMZQ01000013.1"/>
</dbReference>
<keyword evidence="6" id="KW-1133">Transmembrane helix</keyword>
<comment type="similarity">
    <text evidence="8">Belongs to the TsuA/YedE (TC 9.B.102) family.</text>
</comment>
<dbReference type="AlphaFoldDB" id="A0A1G6T4A8"/>
<dbReference type="EMBL" id="FMZQ01000013">
    <property type="protein sequence ID" value="SDD23859.1"/>
    <property type="molecule type" value="Genomic_DNA"/>
</dbReference>
<dbReference type="GO" id="GO:0005886">
    <property type="term" value="C:plasma membrane"/>
    <property type="evidence" value="ECO:0007669"/>
    <property type="project" value="UniProtKB-SubCell"/>
</dbReference>
<dbReference type="PANTHER" id="PTHR30574">
    <property type="entry name" value="INNER MEMBRANE PROTEIN YEDE"/>
    <property type="match status" value="1"/>
</dbReference>
<protein>
    <submittedName>
        <fullName evidence="9">Uncharacterized protein</fullName>
    </submittedName>
</protein>
<reference evidence="10" key="1">
    <citation type="submission" date="2016-10" db="EMBL/GenBank/DDBJ databases">
        <authorList>
            <person name="Varghese N."/>
            <person name="Submissions S."/>
        </authorList>
    </citation>
    <scope>NUCLEOTIDE SEQUENCE [LARGE SCALE GENOMIC DNA]</scope>
    <source>
        <strain evidence="10">DSM 26382</strain>
    </source>
</reference>